<dbReference type="PANTHER" id="PTHR15641">
    <property type="entry name" value="ELONGATOR COMPLEX PROTEIN 5"/>
    <property type="match status" value="1"/>
</dbReference>
<dbReference type="UniPathway" id="UPA00988"/>
<feature type="region of interest" description="Disordered" evidence="9">
    <location>
        <begin position="296"/>
        <end position="349"/>
    </location>
</feature>
<dbReference type="OrthoDB" id="166907at2759"/>
<accession>A0A166J489</accession>
<dbReference type="GO" id="GO:0033588">
    <property type="term" value="C:elongator holoenzyme complex"/>
    <property type="evidence" value="ECO:0007669"/>
    <property type="project" value="InterPro"/>
</dbReference>
<dbReference type="Proteomes" id="UP000076798">
    <property type="component" value="Unassembled WGS sequence"/>
</dbReference>
<comment type="pathway">
    <text evidence="3">tRNA modification; 5-methoxycarbonylmethyl-2-thiouridine-tRNA biosynthesis.</text>
</comment>
<keyword evidence="11" id="KW-1185">Reference proteome</keyword>
<evidence type="ECO:0000256" key="2">
    <source>
        <dbReference type="ARBA" id="ARBA00004496"/>
    </source>
</evidence>
<feature type="compositionally biased region" description="Polar residues" evidence="9">
    <location>
        <begin position="296"/>
        <end position="305"/>
    </location>
</feature>
<gene>
    <name evidence="10" type="ORF">SISSUDRAFT_9178</name>
</gene>
<dbReference type="PANTHER" id="PTHR15641:SF1">
    <property type="entry name" value="ELONGATOR COMPLEX PROTEIN 5"/>
    <property type="match status" value="1"/>
</dbReference>
<feature type="compositionally biased region" description="Acidic residues" evidence="9">
    <location>
        <begin position="333"/>
        <end position="349"/>
    </location>
</feature>
<name>A0A166J489_9AGAM</name>
<evidence type="ECO:0000313" key="11">
    <source>
        <dbReference type="Proteomes" id="UP000076798"/>
    </source>
</evidence>
<dbReference type="Pfam" id="PF10483">
    <property type="entry name" value="Elong_Iki1"/>
    <property type="match status" value="1"/>
</dbReference>
<sequence>MSPRLSTLLSDDKKAAPLLVIQWTHDQPVLPLLRYAFHSCLKQTTHALLITALHEPKLYIPSQGAHQLKVLNYADLVPGYSDHPTTCYDIERDVFEFLDQSQGSITVMMDSVETLRQDAGSVSPVFVFLSNLMEKIRSRPSPSRMIIPIFAGSPLLPVLLAPGFNYSLSHVTLHSTAFITHIAKSYLTLPPPLSSSSNFWRLFIPMVERHEGEKIVFGSEGEGGASDEAMLEIVEQLAMDRSEGKKSVERSLEGWNGSQPCEWTALSDLRGLGGPRLSNEEGPDPTKNISFNLSLTEEQQKSRSQVPLPYAHTSDPATSGSGNRASEILYDPDSADDIDDDDPDEDLDI</sequence>
<keyword evidence="8" id="KW-0539">Nucleus</keyword>
<dbReference type="GO" id="GO:0005829">
    <property type="term" value="C:cytosol"/>
    <property type="evidence" value="ECO:0007669"/>
    <property type="project" value="TreeGrafter"/>
</dbReference>
<evidence type="ECO:0000256" key="3">
    <source>
        <dbReference type="ARBA" id="ARBA00005043"/>
    </source>
</evidence>
<feature type="compositionally biased region" description="Polar residues" evidence="9">
    <location>
        <begin position="315"/>
        <end position="324"/>
    </location>
</feature>
<dbReference type="GO" id="GO:0000049">
    <property type="term" value="F:tRNA binding"/>
    <property type="evidence" value="ECO:0007669"/>
    <property type="project" value="TreeGrafter"/>
</dbReference>
<reference evidence="10 11" key="1">
    <citation type="journal article" date="2016" name="Mol. Biol. Evol.">
        <title>Comparative Genomics of Early-Diverging Mushroom-Forming Fungi Provides Insights into the Origins of Lignocellulose Decay Capabilities.</title>
        <authorList>
            <person name="Nagy L.G."/>
            <person name="Riley R."/>
            <person name="Tritt A."/>
            <person name="Adam C."/>
            <person name="Daum C."/>
            <person name="Floudas D."/>
            <person name="Sun H."/>
            <person name="Yadav J.S."/>
            <person name="Pangilinan J."/>
            <person name="Larsson K.H."/>
            <person name="Matsuura K."/>
            <person name="Barry K."/>
            <person name="Labutti K."/>
            <person name="Kuo R."/>
            <person name="Ohm R.A."/>
            <person name="Bhattacharya S.S."/>
            <person name="Shirouzu T."/>
            <person name="Yoshinaga Y."/>
            <person name="Martin F.M."/>
            <person name="Grigoriev I.V."/>
            <person name="Hibbett D.S."/>
        </authorList>
    </citation>
    <scope>NUCLEOTIDE SEQUENCE [LARGE SCALE GENOMIC DNA]</scope>
    <source>
        <strain evidence="10 11">HHB10207 ss-3</strain>
    </source>
</reference>
<keyword evidence="7" id="KW-0819">tRNA processing</keyword>
<evidence type="ECO:0000256" key="4">
    <source>
        <dbReference type="ARBA" id="ARBA00009567"/>
    </source>
</evidence>
<evidence type="ECO:0000256" key="8">
    <source>
        <dbReference type="ARBA" id="ARBA00023242"/>
    </source>
</evidence>
<organism evidence="10 11">
    <name type="scientific">Sistotremastrum suecicum HHB10207 ss-3</name>
    <dbReference type="NCBI Taxonomy" id="1314776"/>
    <lineage>
        <taxon>Eukaryota</taxon>
        <taxon>Fungi</taxon>
        <taxon>Dikarya</taxon>
        <taxon>Basidiomycota</taxon>
        <taxon>Agaricomycotina</taxon>
        <taxon>Agaricomycetes</taxon>
        <taxon>Sistotremastrales</taxon>
        <taxon>Sistotremastraceae</taxon>
        <taxon>Sistotremastrum</taxon>
    </lineage>
</organism>
<evidence type="ECO:0000256" key="9">
    <source>
        <dbReference type="SAM" id="MobiDB-lite"/>
    </source>
</evidence>
<dbReference type="GO" id="GO:0002098">
    <property type="term" value="P:tRNA wobble uridine modification"/>
    <property type="evidence" value="ECO:0007669"/>
    <property type="project" value="InterPro"/>
</dbReference>
<dbReference type="EMBL" id="KV428004">
    <property type="protein sequence ID" value="KZT44353.1"/>
    <property type="molecule type" value="Genomic_DNA"/>
</dbReference>
<dbReference type="InterPro" id="IPR019519">
    <property type="entry name" value="Elp5"/>
</dbReference>
<dbReference type="AlphaFoldDB" id="A0A166J489"/>
<protein>
    <recommendedName>
        <fullName evidence="5">Elongator complex protein 5</fullName>
    </recommendedName>
</protein>
<evidence type="ECO:0000256" key="5">
    <source>
        <dbReference type="ARBA" id="ARBA00020264"/>
    </source>
</evidence>
<evidence type="ECO:0000313" key="10">
    <source>
        <dbReference type="EMBL" id="KZT44353.1"/>
    </source>
</evidence>
<keyword evidence="6" id="KW-0963">Cytoplasm</keyword>
<dbReference type="STRING" id="1314776.A0A166J489"/>
<comment type="subcellular location">
    <subcellularLocation>
        <location evidence="2">Cytoplasm</location>
    </subcellularLocation>
    <subcellularLocation>
        <location evidence="1">Nucleus</location>
    </subcellularLocation>
</comment>
<evidence type="ECO:0000256" key="6">
    <source>
        <dbReference type="ARBA" id="ARBA00022490"/>
    </source>
</evidence>
<evidence type="ECO:0000256" key="1">
    <source>
        <dbReference type="ARBA" id="ARBA00004123"/>
    </source>
</evidence>
<evidence type="ECO:0000256" key="7">
    <source>
        <dbReference type="ARBA" id="ARBA00022694"/>
    </source>
</evidence>
<dbReference type="GO" id="GO:0005634">
    <property type="term" value="C:nucleus"/>
    <property type="evidence" value="ECO:0007669"/>
    <property type="project" value="UniProtKB-SubCell"/>
</dbReference>
<proteinExistence type="inferred from homology"/>
<comment type="similarity">
    <text evidence="4">Belongs to the ELP5 family.</text>
</comment>